<feature type="domain" description="HTH lysR-type" evidence="5">
    <location>
        <begin position="1"/>
        <end position="61"/>
    </location>
</feature>
<dbReference type="Gene3D" id="1.10.10.10">
    <property type="entry name" value="Winged helix-like DNA-binding domain superfamily/Winged helix DNA-binding domain"/>
    <property type="match status" value="1"/>
</dbReference>
<organism evidence="6 7">
    <name type="scientific">Grimontia indica</name>
    <dbReference type="NCBI Taxonomy" id="1056512"/>
    <lineage>
        <taxon>Bacteria</taxon>
        <taxon>Pseudomonadati</taxon>
        <taxon>Pseudomonadota</taxon>
        <taxon>Gammaproteobacteria</taxon>
        <taxon>Vibrionales</taxon>
        <taxon>Vibrionaceae</taxon>
        <taxon>Grimontia</taxon>
    </lineage>
</organism>
<dbReference type="RefSeq" id="WP_002538328.1">
    <property type="nucleotide sequence ID" value="NZ_ANFM02000016.1"/>
</dbReference>
<keyword evidence="7" id="KW-1185">Reference proteome</keyword>
<dbReference type="InterPro" id="IPR058163">
    <property type="entry name" value="LysR-type_TF_proteobact-type"/>
</dbReference>
<reference evidence="6 7" key="1">
    <citation type="journal article" date="2014" name="PLoS ONE">
        <title>Grimontia indica AK16(T), sp. nov., Isolated from a Seawater Sample Reports the Presence of Pathogenic Genes Similar to Vibrio Genus.</title>
        <authorList>
            <person name="Singh A."/>
            <person name="Vaidya B."/>
            <person name="Khatri I."/>
            <person name="Srinivas T.N."/>
            <person name="Subramanian S."/>
            <person name="Korpole S."/>
            <person name="Pinnaka A.K."/>
        </authorList>
    </citation>
    <scope>NUCLEOTIDE SEQUENCE [LARGE SCALE GENOMIC DNA]</scope>
    <source>
        <strain evidence="6 7">AK16</strain>
    </source>
</reference>
<dbReference type="InterPro" id="IPR036388">
    <property type="entry name" value="WH-like_DNA-bd_sf"/>
</dbReference>
<dbReference type="PROSITE" id="PS50931">
    <property type="entry name" value="HTH_LYSR"/>
    <property type="match status" value="1"/>
</dbReference>
<comment type="similarity">
    <text evidence="1">Belongs to the LysR transcriptional regulatory family.</text>
</comment>
<evidence type="ECO:0000256" key="4">
    <source>
        <dbReference type="ARBA" id="ARBA00023163"/>
    </source>
</evidence>
<dbReference type="InterPro" id="IPR000847">
    <property type="entry name" value="LysR_HTH_N"/>
</dbReference>
<name>R1IH09_9GAMM</name>
<dbReference type="GO" id="GO:0003700">
    <property type="term" value="F:DNA-binding transcription factor activity"/>
    <property type="evidence" value="ECO:0007669"/>
    <property type="project" value="InterPro"/>
</dbReference>
<dbReference type="InterPro" id="IPR005119">
    <property type="entry name" value="LysR_subst-bd"/>
</dbReference>
<dbReference type="Proteomes" id="UP000011223">
    <property type="component" value="Unassembled WGS sequence"/>
</dbReference>
<dbReference type="SUPFAM" id="SSF53850">
    <property type="entry name" value="Periplasmic binding protein-like II"/>
    <property type="match status" value="1"/>
</dbReference>
<evidence type="ECO:0000259" key="5">
    <source>
        <dbReference type="PROSITE" id="PS50931"/>
    </source>
</evidence>
<comment type="caution">
    <text evidence="6">The sequence shown here is derived from an EMBL/GenBank/DDBJ whole genome shotgun (WGS) entry which is preliminary data.</text>
</comment>
<dbReference type="Pfam" id="PF00126">
    <property type="entry name" value="HTH_1"/>
    <property type="match status" value="1"/>
</dbReference>
<dbReference type="AlphaFoldDB" id="R1IH09"/>
<dbReference type="Gene3D" id="3.40.190.290">
    <property type="match status" value="1"/>
</dbReference>
<accession>R1IH09</accession>
<dbReference type="PANTHER" id="PTHR30537">
    <property type="entry name" value="HTH-TYPE TRANSCRIPTIONAL REGULATOR"/>
    <property type="match status" value="1"/>
</dbReference>
<dbReference type="SUPFAM" id="SSF46785">
    <property type="entry name" value="Winged helix' DNA-binding domain"/>
    <property type="match status" value="1"/>
</dbReference>
<dbReference type="EMBL" id="ANFM02000016">
    <property type="protein sequence ID" value="EOD79971.1"/>
    <property type="molecule type" value="Genomic_DNA"/>
</dbReference>
<dbReference type="InterPro" id="IPR036390">
    <property type="entry name" value="WH_DNA-bd_sf"/>
</dbReference>
<dbReference type="CDD" id="cd08422">
    <property type="entry name" value="PBP2_CrgA_like"/>
    <property type="match status" value="1"/>
</dbReference>
<dbReference type="Pfam" id="PF03466">
    <property type="entry name" value="LysR_substrate"/>
    <property type="match status" value="1"/>
</dbReference>
<evidence type="ECO:0000313" key="6">
    <source>
        <dbReference type="EMBL" id="EOD79971.1"/>
    </source>
</evidence>
<dbReference type="PANTHER" id="PTHR30537:SF81">
    <property type="entry name" value="TRANSCRIPTIONAL REGULATOR-RELATED"/>
    <property type="match status" value="1"/>
</dbReference>
<proteinExistence type="inferred from homology"/>
<dbReference type="PRINTS" id="PR00039">
    <property type="entry name" value="HTHLYSR"/>
</dbReference>
<dbReference type="FunFam" id="1.10.10.10:FF:000001">
    <property type="entry name" value="LysR family transcriptional regulator"/>
    <property type="match status" value="1"/>
</dbReference>
<dbReference type="GO" id="GO:0043565">
    <property type="term" value="F:sequence-specific DNA binding"/>
    <property type="evidence" value="ECO:0007669"/>
    <property type="project" value="TreeGrafter"/>
</dbReference>
<protein>
    <submittedName>
        <fullName evidence="6">Transcriptional regulator, LysR family protein</fullName>
    </submittedName>
</protein>
<keyword evidence="3" id="KW-0238">DNA-binding</keyword>
<evidence type="ECO:0000256" key="1">
    <source>
        <dbReference type="ARBA" id="ARBA00009437"/>
    </source>
</evidence>
<keyword evidence="2" id="KW-0805">Transcription regulation</keyword>
<dbReference type="eggNOG" id="COG0583">
    <property type="taxonomic scope" value="Bacteria"/>
</dbReference>
<sequence>MKLQYLKGLTIFATVADQGSFSAAAKHLGVNRSAVSEQILKLETSLGVRLIQRTTRQLSLTVDGHALYPSAKAIAQGLTEAESSLNHNKPEGTIRITAPHDFATTWLLPKIYIFKKLHPQIQLDYILSFDKIDIVKEGIDLALRVSHIEEEGYIARPLFPDKIGLYCSPALINEMGQTPTIDNISSFPWILYGALAPNNVIPLSNGSCNISLQPEIFDKTNSPTLMREIILDGKAVGFQRERAMVEKVKTGEVVHILPEWYERDICCHLLYPSRKNLSLRTRLFIEYLLEYAE</sequence>
<gene>
    <name evidence="6" type="ORF">D515_01105</name>
</gene>
<evidence type="ECO:0000256" key="3">
    <source>
        <dbReference type="ARBA" id="ARBA00023125"/>
    </source>
</evidence>
<dbReference type="GO" id="GO:0006351">
    <property type="term" value="P:DNA-templated transcription"/>
    <property type="evidence" value="ECO:0007669"/>
    <property type="project" value="TreeGrafter"/>
</dbReference>
<evidence type="ECO:0000256" key="2">
    <source>
        <dbReference type="ARBA" id="ARBA00023015"/>
    </source>
</evidence>
<evidence type="ECO:0000313" key="7">
    <source>
        <dbReference type="Proteomes" id="UP000011223"/>
    </source>
</evidence>
<keyword evidence="4" id="KW-0804">Transcription</keyword>